<sequence>MLIVEDESLIALGLAMAVEDLGSDVVGPVATVADALALLAVGGIDAAVIDANLLDGLVTPVAMLLTEQGVPFVVHSATGLPGELASALAQAPLVMKPARPEHVVGKLIHSLRHGN</sequence>
<name>A0A502G462_9SPHN</name>
<gene>
    <name evidence="3" type="ORF">EAH76_02020</name>
</gene>
<reference evidence="3 4" key="1">
    <citation type="journal article" date="2019" name="Environ. Microbiol.">
        <title>Species interactions and distinct microbial communities in high Arctic permafrost affected cryosols are associated with the CH4 and CO2 gas fluxes.</title>
        <authorList>
            <person name="Altshuler I."/>
            <person name="Hamel J."/>
            <person name="Turney S."/>
            <person name="Magnuson E."/>
            <person name="Levesque R."/>
            <person name="Greer C."/>
            <person name="Whyte L.G."/>
        </authorList>
    </citation>
    <scope>NUCLEOTIDE SEQUENCE [LARGE SCALE GENOMIC DNA]</scope>
    <source>
        <strain evidence="3 4">E6.1</strain>
    </source>
</reference>
<evidence type="ECO:0000313" key="4">
    <source>
        <dbReference type="Proteomes" id="UP000319931"/>
    </source>
</evidence>
<feature type="domain" description="Response regulatory" evidence="2">
    <location>
        <begin position="1"/>
        <end position="111"/>
    </location>
</feature>
<proteinExistence type="predicted"/>
<evidence type="ECO:0000313" key="3">
    <source>
        <dbReference type="EMBL" id="TPG56698.1"/>
    </source>
</evidence>
<feature type="modified residue" description="4-aspartylphosphate" evidence="1">
    <location>
        <position position="50"/>
    </location>
</feature>
<protein>
    <submittedName>
        <fullName evidence="3">Response regulator</fullName>
    </submittedName>
</protein>
<dbReference type="AlphaFoldDB" id="A0A502G462"/>
<dbReference type="PROSITE" id="PS50110">
    <property type="entry name" value="RESPONSE_REGULATORY"/>
    <property type="match status" value="1"/>
</dbReference>
<dbReference type="EMBL" id="RCZC01000001">
    <property type="protein sequence ID" value="TPG56698.1"/>
    <property type="molecule type" value="Genomic_DNA"/>
</dbReference>
<dbReference type="Proteomes" id="UP000319931">
    <property type="component" value="Unassembled WGS sequence"/>
</dbReference>
<dbReference type="InterPro" id="IPR001789">
    <property type="entry name" value="Sig_transdc_resp-reg_receiver"/>
</dbReference>
<accession>A0A502G462</accession>
<dbReference type="OrthoDB" id="582170at2"/>
<organism evidence="3 4">
    <name type="scientific">Sphingomonas glacialis</name>
    <dbReference type="NCBI Taxonomy" id="658225"/>
    <lineage>
        <taxon>Bacteria</taxon>
        <taxon>Pseudomonadati</taxon>
        <taxon>Pseudomonadota</taxon>
        <taxon>Alphaproteobacteria</taxon>
        <taxon>Sphingomonadales</taxon>
        <taxon>Sphingomonadaceae</taxon>
        <taxon>Sphingomonas</taxon>
    </lineage>
</organism>
<dbReference type="Gene3D" id="3.40.50.2300">
    <property type="match status" value="1"/>
</dbReference>
<evidence type="ECO:0000256" key="1">
    <source>
        <dbReference type="PROSITE-ProRule" id="PRU00169"/>
    </source>
</evidence>
<dbReference type="InterPro" id="IPR011006">
    <property type="entry name" value="CheY-like_superfamily"/>
</dbReference>
<comment type="caution">
    <text evidence="3">The sequence shown here is derived from an EMBL/GenBank/DDBJ whole genome shotgun (WGS) entry which is preliminary data.</text>
</comment>
<keyword evidence="4" id="KW-1185">Reference proteome</keyword>
<dbReference type="GO" id="GO:0000160">
    <property type="term" value="P:phosphorelay signal transduction system"/>
    <property type="evidence" value="ECO:0007669"/>
    <property type="project" value="InterPro"/>
</dbReference>
<dbReference type="SUPFAM" id="SSF52172">
    <property type="entry name" value="CheY-like"/>
    <property type="match status" value="1"/>
</dbReference>
<keyword evidence="1" id="KW-0597">Phosphoprotein</keyword>
<evidence type="ECO:0000259" key="2">
    <source>
        <dbReference type="PROSITE" id="PS50110"/>
    </source>
</evidence>